<keyword evidence="7" id="KW-0349">Heme</keyword>
<dbReference type="GeneID" id="27343354"/>
<dbReference type="STRING" id="569365.A0A0D2DA98"/>
<evidence type="ECO:0000256" key="4">
    <source>
        <dbReference type="ARBA" id="ARBA00023002"/>
    </source>
</evidence>
<protein>
    <recommendedName>
        <fullName evidence="11">Cytochrome P450</fullName>
    </recommendedName>
</protein>
<dbReference type="Pfam" id="PF00067">
    <property type="entry name" value="p450"/>
    <property type="match status" value="1"/>
</dbReference>
<dbReference type="GO" id="GO:0020037">
    <property type="term" value="F:heme binding"/>
    <property type="evidence" value="ECO:0007669"/>
    <property type="project" value="InterPro"/>
</dbReference>
<dbReference type="GO" id="GO:0016705">
    <property type="term" value="F:oxidoreductase activity, acting on paired donors, with incorporation or reduction of molecular oxygen"/>
    <property type="evidence" value="ECO:0007669"/>
    <property type="project" value="InterPro"/>
</dbReference>
<dbReference type="Gene3D" id="1.10.630.10">
    <property type="entry name" value="Cytochrome P450"/>
    <property type="match status" value="1"/>
</dbReference>
<evidence type="ECO:0000256" key="5">
    <source>
        <dbReference type="ARBA" id="ARBA00023004"/>
    </source>
</evidence>
<dbReference type="PANTHER" id="PTHR46300">
    <property type="entry name" value="P450, PUTATIVE (EUROFUNG)-RELATED-RELATED"/>
    <property type="match status" value="1"/>
</dbReference>
<keyword evidence="8" id="KW-0472">Membrane</keyword>
<dbReference type="VEuPathDB" id="FungiDB:PV07_04160"/>
<dbReference type="SUPFAM" id="SSF48264">
    <property type="entry name" value="Cytochrome P450"/>
    <property type="match status" value="1"/>
</dbReference>
<dbReference type="RefSeq" id="XP_016252845.1">
    <property type="nucleotide sequence ID" value="XM_016390943.1"/>
</dbReference>
<evidence type="ECO:0000313" key="9">
    <source>
        <dbReference type="EMBL" id="KIW32629.1"/>
    </source>
</evidence>
<gene>
    <name evidence="9" type="ORF">PV07_04160</name>
</gene>
<keyword evidence="5 7" id="KW-0408">Iron</keyword>
<evidence type="ECO:0000256" key="7">
    <source>
        <dbReference type="PIRSR" id="PIRSR602401-1"/>
    </source>
</evidence>
<comment type="similarity">
    <text evidence="2">Belongs to the cytochrome P450 family.</text>
</comment>
<evidence type="ECO:0000256" key="8">
    <source>
        <dbReference type="SAM" id="Phobius"/>
    </source>
</evidence>
<dbReference type="CDD" id="cd11065">
    <property type="entry name" value="CYP64-like"/>
    <property type="match status" value="1"/>
</dbReference>
<name>A0A0D2DA98_9EURO</name>
<dbReference type="PRINTS" id="PR00463">
    <property type="entry name" value="EP450I"/>
</dbReference>
<dbReference type="PRINTS" id="PR00385">
    <property type="entry name" value="P450"/>
</dbReference>
<dbReference type="GO" id="GO:0005506">
    <property type="term" value="F:iron ion binding"/>
    <property type="evidence" value="ECO:0007669"/>
    <property type="project" value="InterPro"/>
</dbReference>
<dbReference type="InterPro" id="IPR050364">
    <property type="entry name" value="Cytochrome_P450_fung"/>
</dbReference>
<keyword evidence="4" id="KW-0560">Oxidoreductase</keyword>
<evidence type="ECO:0008006" key="11">
    <source>
        <dbReference type="Google" id="ProtNLM"/>
    </source>
</evidence>
<keyword evidence="8" id="KW-0812">Transmembrane</keyword>
<dbReference type="GO" id="GO:0004497">
    <property type="term" value="F:monooxygenase activity"/>
    <property type="evidence" value="ECO:0007669"/>
    <property type="project" value="UniProtKB-KW"/>
</dbReference>
<evidence type="ECO:0000313" key="10">
    <source>
        <dbReference type="Proteomes" id="UP000054466"/>
    </source>
</evidence>
<accession>A0A0D2DA98</accession>
<dbReference type="HOGENOM" id="CLU_001570_2_1_1"/>
<evidence type="ECO:0000256" key="3">
    <source>
        <dbReference type="ARBA" id="ARBA00022723"/>
    </source>
</evidence>
<evidence type="ECO:0000256" key="1">
    <source>
        <dbReference type="ARBA" id="ARBA00001971"/>
    </source>
</evidence>
<proteinExistence type="inferred from homology"/>
<dbReference type="AlphaFoldDB" id="A0A0D2DA98"/>
<dbReference type="Proteomes" id="UP000054466">
    <property type="component" value="Unassembled WGS sequence"/>
</dbReference>
<organism evidence="9 10">
    <name type="scientific">Cladophialophora immunda</name>
    <dbReference type="NCBI Taxonomy" id="569365"/>
    <lineage>
        <taxon>Eukaryota</taxon>
        <taxon>Fungi</taxon>
        <taxon>Dikarya</taxon>
        <taxon>Ascomycota</taxon>
        <taxon>Pezizomycotina</taxon>
        <taxon>Eurotiomycetes</taxon>
        <taxon>Chaetothyriomycetidae</taxon>
        <taxon>Chaetothyriales</taxon>
        <taxon>Herpotrichiellaceae</taxon>
        <taxon>Cladophialophora</taxon>
    </lineage>
</organism>
<dbReference type="EMBL" id="KN847041">
    <property type="protein sequence ID" value="KIW32629.1"/>
    <property type="molecule type" value="Genomic_DNA"/>
</dbReference>
<feature type="binding site" description="axial binding residue" evidence="7">
    <location>
        <position position="454"/>
    </location>
    <ligand>
        <name>heme</name>
        <dbReference type="ChEBI" id="CHEBI:30413"/>
    </ligand>
    <ligandPart>
        <name>Fe</name>
        <dbReference type="ChEBI" id="CHEBI:18248"/>
    </ligandPart>
</feature>
<keyword evidence="6" id="KW-0503">Monooxygenase</keyword>
<sequence>MVDIRWELLRAPAARTLLLTALLVTVITVVFLVRLGIASRRPKNFPPGPAGLPIIGNLHQIPPAKSFLKFHELSKEYGPIVGLKFGPQNVVVLNHYQPVKELFDKRGSIYSSRPKSYIAHELLFPNKIHILLNEYGPEWRLMRKVAQSFLNANSIQKIVPIQEAEATQTLYQIMNDPAGYYQYIRRYSAAVVLASVYGQRVPDPQSAKIQEIYCIMERFLALMEPGATPPVDAVPLLQYLPDWLSWWKREAKAIRRDEKKLYAALVDETRIKLNQGKSPDCFLIHMFEDQRKHGISDEWLGYIAGLFMEAGSDTTSSSILDFILAMISHPDILKKAQKEIDAISPRDPPTYEAVKDNAYLNALMQETLRWRPVAPGGIPHTLIQDDSYEGYFLPKGTMLFANAWTIHRDPAEYMSPDEFVPDRWLGNRYGIIGEEIREEGRREMYGFGAGRRVCSGQTMAENSMLISMSKLLWFFDMSATGGPVDTNVETAFTKGFLTAPKKFPVALRPRSQERAEILRKEFQQADEFLSRYD</sequence>
<dbReference type="InterPro" id="IPR002401">
    <property type="entry name" value="Cyt_P450_E_grp-I"/>
</dbReference>
<dbReference type="InterPro" id="IPR001128">
    <property type="entry name" value="Cyt_P450"/>
</dbReference>
<evidence type="ECO:0000256" key="2">
    <source>
        <dbReference type="ARBA" id="ARBA00010617"/>
    </source>
</evidence>
<dbReference type="InterPro" id="IPR036396">
    <property type="entry name" value="Cyt_P450_sf"/>
</dbReference>
<keyword evidence="10" id="KW-1185">Reference proteome</keyword>
<feature type="transmembrane region" description="Helical" evidence="8">
    <location>
        <begin position="12"/>
        <end position="33"/>
    </location>
</feature>
<reference evidence="9 10" key="1">
    <citation type="submission" date="2015-01" db="EMBL/GenBank/DDBJ databases">
        <title>The Genome Sequence of Cladophialophora immunda CBS83496.</title>
        <authorList>
            <consortium name="The Broad Institute Genomics Platform"/>
            <person name="Cuomo C."/>
            <person name="de Hoog S."/>
            <person name="Gorbushina A."/>
            <person name="Stielow B."/>
            <person name="Teixiera M."/>
            <person name="Abouelleil A."/>
            <person name="Chapman S.B."/>
            <person name="Priest M."/>
            <person name="Young S.K."/>
            <person name="Wortman J."/>
            <person name="Nusbaum C."/>
            <person name="Birren B."/>
        </authorList>
    </citation>
    <scope>NUCLEOTIDE SEQUENCE [LARGE SCALE GENOMIC DNA]</scope>
    <source>
        <strain evidence="9 10">CBS 83496</strain>
    </source>
</reference>
<evidence type="ECO:0000256" key="6">
    <source>
        <dbReference type="ARBA" id="ARBA00023033"/>
    </source>
</evidence>
<keyword evidence="8" id="KW-1133">Transmembrane helix</keyword>
<dbReference type="OrthoDB" id="1103324at2759"/>
<comment type="cofactor">
    <cofactor evidence="1 7">
        <name>heme</name>
        <dbReference type="ChEBI" id="CHEBI:30413"/>
    </cofactor>
</comment>
<dbReference type="PANTHER" id="PTHR46300:SF2">
    <property type="entry name" value="CYTOCHROME P450 MONOOXYGENASE ALNH-RELATED"/>
    <property type="match status" value="1"/>
</dbReference>
<keyword evidence="3 7" id="KW-0479">Metal-binding</keyword>